<dbReference type="PANTHER" id="PTHR10133:SF62">
    <property type="entry name" value="DNA POLYMERASE THETA"/>
    <property type="match status" value="1"/>
</dbReference>
<dbReference type="PRINTS" id="PR00868">
    <property type="entry name" value="DNAPOLI"/>
</dbReference>
<dbReference type="GO" id="GO:0003677">
    <property type="term" value="F:DNA binding"/>
    <property type="evidence" value="ECO:0007669"/>
    <property type="project" value="InterPro"/>
</dbReference>
<dbReference type="Gene3D" id="3.30.70.370">
    <property type="match status" value="2"/>
</dbReference>
<dbReference type="SUPFAM" id="SSF53098">
    <property type="entry name" value="Ribonuclease H-like"/>
    <property type="match status" value="1"/>
</dbReference>
<dbReference type="InterPro" id="IPR002298">
    <property type="entry name" value="DNA_polymerase_A"/>
</dbReference>
<evidence type="ECO:0000256" key="2">
    <source>
        <dbReference type="ARBA" id="ARBA00011541"/>
    </source>
</evidence>
<evidence type="ECO:0000259" key="9">
    <source>
        <dbReference type="SMART" id="SM00482"/>
    </source>
</evidence>
<evidence type="ECO:0000256" key="8">
    <source>
        <dbReference type="ARBA" id="ARBA00049244"/>
    </source>
</evidence>
<evidence type="ECO:0000256" key="7">
    <source>
        <dbReference type="ARBA" id="ARBA00022932"/>
    </source>
</evidence>
<dbReference type="Pfam" id="PF00476">
    <property type="entry name" value="DNA_pol_A"/>
    <property type="match status" value="1"/>
</dbReference>
<dbReference type="KEGG" id="cnan:A2G96_17770"/>
<evidence type="ECO:0000256" key="4">
    <source>
        <dbReference type="ARBA" id="ARBA00020311"/>
    </source>
</evidence>
<dbReference type="RefSeq" id="WP_062801403.1">
    <property type="nucleotide sequence ID" value="NZ_CP014844.1"/>
</dbReference>
<dbReference type="AlphaFoldDB" id="A0A142JMX6"/>
<dbReference type="InterPro" id="IPR012337">
    <property type="entry name" value="RNaseH-like_sf"/>
</dbReference>
<comment type="similarity">
    <text evidence="1">Belongs to the DNA polymerase type-A family.</text>
</comment>
<proteinExistence type="inferred from homology"/>
<dbReference type="PANTHER" id="PTHR10133">
    <property type="entry name" value="DNA POLYMERASE I"/>
    <property type="match status" value="1"/>
</dbReference>
<keyword evidence="7" id="KW-0239">DNA-directed DNA polymerase</keyword>
<comment type="subunit">
    <text evidence="2">Single-chain monomer with multiple functions.</text>
</comment>
<dbReference type="GO" id="GO:0006261">
    <property type="term" value="P:DNA-templated DNA replication"/>
    <property type="evidence" value="ECO:0007669"/>
    <property type="project" value="InterPro"/>
</dbReference>
<keyword evidence="5" id="KW-0808">Transferase</keyword>
<dbReference type="GO" id="GO:0003887">
    <property type="term" value="F:DNA-directed DNA polymerase activity"/>
    <property type="evidence" value="ECO:0007669"/>
    <property type="project" value="UniProtKB-KW"/>
</dbReference>
<keyword evidence="6" id="KW-0548">Nucleotidyltransferase</keyword>
<evidence type="ECO:0000256" key="1">
    <source>
        <dbReference type="ARBA" id="ARBA00007705"/>
    </source>
</evidence>
<organism evidence="10 11">
    <name type="scientific">Cupriavidus nantongensis</name>
    <dbReference type="NCBI Taxonomy" id="1796606"/>
    <lineage>
        <taxon>Bacteria</taxon>
        <taxon>Pseudomonadati</taxon>
        <taxon>Pseudomonadota</taxon>
        <taxon>Betaproteobacteria</taxon>
        <taxon>Burkholderiales</taxon>
        <taxon>Burkholderiaceae</taxon>
        <taxon>Cupriavidus</taxon>
    </lineage>
</organism>
<evidence type="ECO:0000313" key="11">
    <source>
        <dbReference type="Proteomes" id="UP000075238"/>
    </source>
</evidence>
<reference evidence="10 11" key="1">
    <citation type="submission" date="2016-03" db="EMBL/GenBank/DDBJ databases">
        <title>Complete genome sequence of a novel chlorpyrifos degrading bacterium, Cupriavidus nantongensis sp. X1.</title>
        <authorList>
            <person name="Fang L."/>
        </authorList>
    </citation>
    <scope>NUCLEOTIDE SEQUENCE [LARGE SCALE GENOMIC DNA]</scope>
    <source>
        <strain evidence="10 11">X1</strain>
    </source>
</reference>
<dbReference type="EC" id="2.7.7.7" evidence="3"/>
<dbReference type="Proteomes" id="UP000075238">
    <property type="component" value="Chromosome 1"/>
</dbReference>
<evidence type="ECO:0000256" key="5">
    <source>
        <dbReference type="ARBA" id="ARBA00022679"/>
    </source>
</evidence>
<protein>
    <recommendedName>
        <fullName evidence="4">DNA polymerase I</fullName>
        <ecNumber evidence="3">2.7.7.7</ecNumber>
    </recommendedName>
</protein>
<dbReference type="InterPro" id="IPR019760">
    <property type="entry name" value="DNA-dir_DNA_pol_A_CS"/>
</dbReference>
<dbReference type="EMBL" id="CP014844">
    <property type="protein sequence ID" value="AMR79438.1"/>
    <property type="molecule type" value="Genomic_DNA"/>
</dbReference>
<evidence type="ECO:0000313" key="10">
    <source>
        <dbReference type="EMBL" id="AMR79438.1"/>
    </source>
</evidence>
<accession>A0A142JMX6</accession>
<comment type="catalytic activity">
    <reaction evidence="8">
        <text>DNA(n) + a 2'-deoxyribonucleoside 5'-triphosphate = DNA(n+1) + diphosphate</text>
        <dbReference type="Rhea" id="RHEA:22508"/>
        <dbReference type="Rhea" id="RHEA-COMP:17339"/>
        <dbReference type="Rhea" id="RHEA-COMP:17340"/>
        <dbReference type="ChEBI" id="CHEBI:33019"/>
        <dbReference type="ChEBI" id="CHEBI:61560"/>
        <dbReference type="ChEBI" id="CHEBI:173112"/>
        <dbReference type="EC" id="2.7.7.7"/>
    </reaction>
</comment>
<dbReference type="SUPFAM" id="SSF56672">
    <property type="entry name" value="DNA/RNA polymerases"/>
    <property type="match status" value="1"/>
</dbReference>
<dbReference type="InterPro" id="IPR001098">
    <property type="entry name" value="DNA-dir_DNA_pol_A_palm_dom"/>
</dbReference>
<dbReference type="STRING" id="1796606.A2G96_17770"/>
<dbReference type="Gene3D" id="3.30.420.10">
    <property type="entry name" value="Ribonuclease H-like superfamily/Ribonuclease H"/>
    <property type="match status" value="1"/>
</dbReference>
<dbReference type="PROSITE" id="PS00447">
    <property type="entry name" value="DNA_POLYMERASE_A"/>
    <property type="match status" value="1"/>
</dbReference>
<dbReference type="SMART" id="SM00482">
    <property type="entry name" value="POLAc"/>
    <property type="match status" value="1"/>
</dbReference>
<dbReference type="InterPro" id="IPR036397">
    <property type="entry name" value="RNaseH_sf"/>
</dbReference>
<dbReference type="InterPro" id="IPR043502">
    <property type="entry name" value="DNA/RNA_pol_sf"/>
</dbReference>
<dbReference type="OrthoDB" id="5465413at2"/>
<evidence type="ECO:0000256" key="6">
    <source>
        <dbReference type="ARBA" id="ARBA00022695"/>
    </source>
</evidence>
<evidence type="ECO:0000256" key="3">
    <source>
        <dbReference type="ARBA" id="ARBA00012417"/>
    </source>
</evidence>
<sequence>MSHPDQWHREDHVDDILSFDLETDGFLKELTRIWVMAIGVVGSDDIITYTDHDPAYPSVAEGIERLRKHRDRGGKFVAHNGIGFDLKAIRKVSGLDIPWTQLWDTMVLGRLRNPERPGGHSLESYGVELGILKGSHNEWDRYSEAMRSYNAQDIAVTNALFLKLKPVLSWGESALLEHYVAYLIDLQMENGFPLNMKEAIELAAQLWEEREGYLAEMQRVFPPIYVSAGLKQPKVTRKYKDKQGRVWEYTKGAEYTEVTLQEFNPGSEYHIDRRLFRKYGFRFPLTEAGNPNVTEKILKKLDFPEVQPLIKYARVDKMWTQVASPPKKKGEKLVGGGWIHHADENDRVHGYVNSNGAVTGRMTHRMPNSANIDKDARMRALWIPGVGYVMVGCDAEGLELRVLAHYLCPFDKGRLVVALLEGDKSKGTDAHSMNRDSTELPDRDSAKTLLYAAMYGSGDPNLGEIWLNAWRATGKPIYEWPTWAWTKATGKPRPAKVIGKIVREKLVGGMVGFGKLIDAIKKAAKERGYVKGIDGRRIRVRSQHAALNSLLQGTGAIIMKKALCIYHDRVTALGWRHGVEFGYLANVHDEVQQEVLPHLAEQAGQIFQQAITQAGEHFNFRCRLDGAYDIGNNWHETH</sequence>
<dbReference type="GO" id="GO:0006302">
    <property type="term" value="P:double-strand break repair"/>
    <property type="evidence" value="ECO:0007669"/>
    <property type="project" value="TreeGrafter"/>
</dbReference>
<gene>
    <name evidence="10" type="ORF">A2G96_17770</name>
</gene>
<keyword evidence="11" id="KW-1185">Reference proteome</keyword>
<name>A0A142JMX6_9BURK</name>
<feature type="domain" description="DNA-directed DNA polymerase family A palm" evidence="9">
    <location>
        <begin position="375"/>
        <end position="599"/>
    </location>
</feature>
<dbReference type="Gene3D" id="1.20.1060.10">
    <property type="entry name" value="Taq DNA Polymerase, Chain T, domain 4"/>
    <property type="match status" value="1"/>
</dbReference>